<evidence type="ECO:0000313" key="1">
    <source>
        <dbReference type="EMBL" id="SMD44567.1"/>
    </source>
</evidence>
<proteinExistence type="predicted"/>
<reference evidence="2" key="1">
    <citation type="submission" date="2017-04" db="EMBL/GenBank/DDBJ databases">
        <authorList>
            <person name="Varghese N."/>
            <person name="Submissions S."/>
        </authorList>
    </citation>
    <scope>NUCLEOTIDE SEQUENCE [LARGE SCALE GENOMIC DNA]</scope>
    <source>
        <strain evidence="2">DSM 16537</strain>
    </source>
</reference>
<accession>A0A1W2H6I4</accession>
<keyword evidence="2" id="KW-1185">Reference proteome</keyword>
<dbReference type="AlphaFoldDB" id="A0A1W2H6I4"/>
<sequence>MDISSRELQSTYWFDFVEQVKADLNHYQIPTFVDKDITKGWYQDRFLDWSNLEIEMFLKPISNSIWVRIPVAIQLLLQAKYPAKYENQLYLVCTPNEKNARRLLVTFSKFEGKISYKVKFQETW</sequence>
<name>A0A1W2H6I4_9BACT</name>
<evidence type="ECO:0000313" key="2">
    <source>
        <dbReference type="Proteomes" id="UP000192333"/>
    </source>
</evidence>
<dbReference type="EMBL" id="LT838813">
    <property type="protein sequence ID" value="SMD44567.1"/>
    <property type="molecule type" value="Genomic_DNA"/>
</dbReference>
<gene>
    <name evidence="1" type="ORF">SAMN00777080_3191</name>
</gene>
<dbReference type="STRING" id="758820.SAMN00777080_3191"/>
<organism evidence="1 2">
    <name type="scientific">Aquiflexum balticum DSM 16537</name>
    <dbReference type="NCBI Taxonomy" id="758820"/>
    <lineage>
        <taxon>Bacteria</taxon>
        <taxon>Pseudomonadati</taxon>
        <taxon>Bacteroidota</taxon>
        <taxon>Cytophagia</taxon>
        <taxon>Cytophagales</taxon>
        <taxon>Cyclobacteriaceae</taxon>
        <taxon>Aquiflexum</taxon>
    </lineage>
</organism>
<protein>
    <submittedName>
        <fullName evidence="1">Uncharacterized protein</fullName>
    </submittedName>
</protein>
<dbReference type="Proteomes" id="UP000192333">
    <property type="component" value="Chromosome I"/>
</dbReference>